<dbReference type="InterPro" id="IPR038228">
    <property type="entry name" value="Syd_sf"/>
</dbReference>
<keyword evidence="1" id="KW-1003">Cell membrane</keyword>
<keyword evidence="2" id="KW-0997">Cell inner membrane</keyword>
<comment type="caution">
    <text evidence="4">The sequence shown here is derived from an EMBL/GenBank/DDBJ whole genome shotgun (WGS) entry which is preliminary data.</text>
</comment>
<keyword evidence="3" id="KW-0472">Membrane</keyword>
<dbReference type="InterPro" id="IPR009948">
    <property type="entry name" value="Syd"/>
</dbReference>
<dbReference type="NCBIfam" id="NF003439">
    <property type="entry name" value="PRK04968.1"/>
    <property type="match status" value="1"/>
</dbReference>
<dbReference type="Gene3D" id="3.40.1580.20">
    <property type="entry name" value="Syd protein"/>
    <property type="match status" value="1"/>
</dbReference>
<sequence>MENIVQKSLHKLMLELQQAAATQPQLMTTEFDPELNSPCYTTHVEAGQPCQWQPVLMTIEQSFANIENALDITLNEQFCKFFTTYWSFNLQVRAEQGDCELLQVCSEDDFARLQENLIGHLLMKQRLKQPPTLFFGLTDEDDFILSVDNASGEVVVEQVGKIPQRCLAPDLASFLDGLTPPVLVC</sequence>
<gene>
    <name evidence="4" type="primary">syd</name>
    <name evidence="4" type="ORF">OIK42_06360</name>
</gene>
<name>A0ABT5L038_9ALTE</name>
<accession>A0ABT5L038</accession>
<dbReference type="CDD" id="cd16323">
    <property type="entry name" value="Syd"/>
    <property type="match status" value="1"/>
</dbReference>
<dbReference type="Pfam" id="PF07348">
    <property type="entry name" value="Syd"/>
    <property type="match status" value="1"/>
</dbReference>
<dbReference type="RefSeq" id="WP_273639188.1">
    <property type="nucleotide sequence ID" value="NZ_JAQQXP010000001.1"/>
</dbReference>
<reference evidence="4 5" key="1">
    <citation type="submission" date="2022-10" db="EMBL/GenBank/DDBJ databases">
        <title>Alteromonas sp. chi3 Genome sequencing.</title>
        <authorList>
            <person name="Park S."/>
        </authorList>
    </citation>
    <scope>NUCLEOTIDE SEQUENCE [LARGE SCALE GENOMIC DNA]</scope>
    <source>
        <strain evidence="5">chi3</strain>
    </source>
</reference>
<proteinExistence type="predicted"/>
<organism evidence="4 5">
    <name type="scientific">Alteromonas gilva</name>
    <dbReference type="NCBI Taxonomy" id="2987522"/>
    <lineage>
        <taxon>Bacteria</taxon>
        <taxon>Pseudomonadati</taxon>
        <taxon>Pseudomonadota</taxon>
        <taxon>Gammaproteobacteria</taxon>
        <taxon>Alteromonadales</taxon>
        <taxon>Alteromonadaceae</taxon>
        <taxon>Alteromonas/Salinimonas group</taxon>
        <taxon>Alteromonas</taxon>
    </lineage>
</organism>
<evidence type="ECO:0000313" key="5">
    <source>
        <dbReference type="Proteomes" id="UP001218788"/>
    </source>
</evidence>
<evidence type="ECO:0000313" key="4">
    <source>
        <dbReference type="EMBL" id="MDC8830386.1"/>
    </source>
</evidence>
<dbReference type="EMBL" id="JAQQXP010000001">
    <property type="protein sequence ID" value="MDC8830386.1"/>
    <property type="molecule type" value="Genomic_DNA"/>
</dbReference>
<protein>
    <submittedName>
        <fullName evidence="4">SecY-interacting protein</fullName>
    </submittedName>
</protein>
<dbReference type="Proteomes" id="UP001218788">
    <property type="component" value="Unassembled WGS sequence"/>
</dbReference>
<keyword evidence="5" id="KW-1185">Reference proteome</keyword>
<evidence type="ECO:0000256" key="2">
    <source>
        <dbReference type="ARBA" id="ARBA00022519"/>
    </source>
</evidence>
<evidence type="ECO:0000256" key="1">
    <source>
        <dbReference type="ARBA" id="ARBA00022475"/>
    </source>
</evidence>
<evidence type="ECO:0000256" key="3">
    <source>
        <dbReference type="ARBA" id="ARBA00023136"/>
    </source>
</evidence>